<keyword evidence="2" id="KW-1185">Reference proteome</keyword>
<protein>
    <submittedName>
        <fullName evidence="1">Uncharacterized protein</fullName>
    </submittedName>
</protein>
<accession>A0A249PN77</accession>
<organism evidence="1 2">
    <name type="scientific">Sinorhizobium sojae CCBAU 05684</name>
    <dbReference type="NCBI Taxonomy" id="716928"/>
    <lineage>
        <taxon>Bacteria</taxon>
        <taxon>Pseudomonadati</taxon>
        <taxon>Pseudomonadota</taxon>
        <taxon>Alphaproteobacteria</taxon>
        <taxon>Hyphomicrobiales</taxon>
        <taxon>Rhizobiaceae</taxon>
        <taxon>Sinorhizobium/Ensifer group</taxon>
        <taxon>Sinorhizobium</taxon>
    </lineage>
</organism>
<gene>
    <name evidence="1" type="ORF">SJ05684_a40580</name>
</gene>
<proteinExistence type="predicted"/>
<evidence type="ECO:0000313" key="1">
    <source>
        <dbReference type="EMBL" id="ASY67371.1"/>
    </source>
</evidence>
<dbReference type="KEGG" id="esj:SJ05684_a40580"/>
<dbReference type="Proteomes" id="UP000217211">
    <property type="component" value="Plasmid pSJ05684a"/>
</dbReference>
<geneLocation type="plasmid" evidence="2">
    <name>psj05684a</name>
</geneLocation>
<reference evidence="1 2" key="1">
    <citation type="submission" date="2017-08" db="EMBL/GenBank/DDBJ databases">
        <title>Multipartite genome sequences of Sinorhizobium species nodulating soybeans.</title>
        <authorList>
            <person name="Tian C.F."/>
        </authorList>
    </citation>
    <scope>NUCLEOTIDE SEQUENCE [LARGE SCALE GENOMIC DNA]</scope>
    <source>
        <strain evidence="1 2">CCBAU 05684</strain>
        <plasmid evidence="2">psj05684a</plasmid>
    </source>
</reference>
<name>A0A249PN77_9HYPH</name>
<sequence length="69" mass="7828">MQLDQQGEKFGILREREALSGSMKPRMRKGLLYTKLRAGETNCFAYRHCGVGATRWQKRPGIKDAPASM</sequence>
<evidence type="ECO:0000313" key="2">
    <source>
        <dbReference type="Proteomes" id="UP000217211"/>
    </source>
</evidence>
<dbReference type="AlphaFoldDB" id="A0A249PN77"/>
<dbReference type="EMBL" id="CP023069">
    <property type="protein sequence ID" value="ASY67371.1"/>
    <property type="molecule type" value="Genomic_DNA"/>
</dbReference>
<keyword evidence="1" id="KW-0614">Plasmid</keyword>